<dbReference type="Pfam" id="PF18909">
    <property type="entry name" value="dGTP_diPhyd_N"/>
    <property type="match status" value="1"/>
</dbReference>
<reference evidence="2 3" key="1">
    <citation type="submission" date="2019-07" db="EMBL/GenBank/DDBJ databases">
        <authorList>
            <person name="Garlena R.A."/>
            <person name="Russell D.A."/>
            <person name="Pope W.H."/>
            <person name="Jacobs-Sera D."/>
            <person name="Hatfull G.F."/>
        </authorList>
    </citation>
    <scope>NUCLEOTIDE SEQUENCE [LARGE SCALE GENOMIC DNA]</scope>
</reference>
<dbReference type="InterPro" id="IPR044038">
    <property type="entry name" value="dATP/dGTP_diPOhydrolase_N"/>
</dbReference>
<proteinExistence type="predicted"/>
<protein>
    <recommendedName>
        <fullName evidence="1">dATP/dGTP diphosphohydrolase N-terminal domain-containing protein</fullName>
    </recommendedName>
</protein>
<dbReference type="EMBL" id="MN234170">
    <property type="protein sequence ID" value="QFG08902.1"/>
    <property type="molecule type" value="Genomic_DNA"/>
</dbReference>
<feature type="domain" description="dATP/dGTP diphosphohydrolase N-terminal" evidence="1">
    <location>
        <begin position="102"/>
        <end position="190"/>
    </location>
</feature>
<dbReference type="KEGG" id="vg:80019527"/>
<keyword evidence="3" id="KW-1185">Reference proteome</keyword>
<name>A0A5J6TJ90_9CAUD</name>
<accession>A0A5J6TJ90</accession>
<dbReference type="Proteomes" id="UP000326279">
    <property type="component" value="Segment"/>
</dbReference>
<evidence type="ECO:0000259" key="1">
    <source>
        <dbReference type="Pfam" id="PF18909"/>
    </source>
</evidence>
<evidence type="ECO:0000313" key="3">
    <source>
        <dbReference type="Proteomes" id="UP000326279"/>
    </source>
</evidence>
<sequence>MSTNETLHVSPTGGTKAGNLERYDLIPAGPLDLLARFYGVMGWVPTRATDFTELNSQLWLWWSGDENLGDTGLPRIVAVAAYAFSMLNCGETPPTVRADVWGPRYDLIPAEPLRMLAEHYGRGALKYDDDNWRKGYDWRLSFAALNRHLWQHWAGEPIDEETGSPHLIAVAWHAFTLCEFRVIHPEFDTRLKTIDARAARAIAAPTTDGMRAEKLELGPKDWGWLWAYVNHGQTTIPNGTDTRYGWYRGQWCYTTDSGETWTPSAADRVQPGVIRATGGHWLLAGHAGVLIRHRDRHWSPIDDAA</sequence>
<evidence type="ECO:0000313" key="2">
    <source>
        <dbReference type="EMBL" id="QFG08902.1"/>
    </source>
</evidence>
<gene>
    <name evidence="2" type="primary">54</name>
    <name evidence="2" type="ORF">PBI_MALAGASYROSE_54</name>
</gene>
<dbReference type="GeneID" id="80019527"/>
<dbReference type="RefSeq" id="YP_010754926.1">
    <property type="nucleotide sequence ID" value="NC_073465.1"/>
</dbReference>
<organism evidence="2 3">
    <name type="scientific">Mycobacterium phage MalagasyRose</name>
    <dbReference type="NCBI Taxonomy" id="2599870"/>
    <lineage>
        <taxon>Viruses</taxon>
        <taxon>Duplodnaviria</taxon>
        <taxon>Heunggongvirae</taxon>
        <taxon>Uroviricota</taxon>
        <taxon>Caudoviricetes</taxon>
        <taxon>Malagasyrosevirus</taxon>
        <taxon>Malagasyrosevirus malagasyrose</taxon>
    </lineage>
</organism>
<dbReference type="SUPFAM" id="SSF110296">
    <property type="entry name" value="Oligoxyloglucan reducing end-specific cellobiohydrolase"/>
    <property type="match status" value="1"/>
</dbReference>